<dbReference type="STRING" id="395961.Cyan7425_1464"/>
<dbReference type="KEGG" id="cyn:Cyan7425_1464"/>
<accession>B8HPH3</accession>
<gene>
    <name evidence="5" type="ordered locus">Cyan7425_1464</name>
</gene>
<feature type="transmembrane region" description="Helical" evidence="3">
    <location>
        <begin position="7"/>
        <end position="28"/>
    </location>
</feature>
<proteinExistence type="inferred from homology"/>
<feature type="domain" description="5'-Nucleotidase C-terminal" evidence="4">
    <location>
        <begin position="393"/>
        <end position="584"/>
    </location>
</feature>
<evidence type="ECO:0000256" key="2">
    <source>
        <dbReference type="SAM" id="MobiDB-lite"/>
    </source>
</evidence>
<keyword evidence="1" id="KW-0378">Hydrolase</keyword>
<dbReference type="InterPro" id="IPR036907">
    <property type="entry name" value="5'-Nucleotdase_C_sf"/>
</dbReference>
<dbReference type="AlphaFoldDB" id="B8HPH3"/>
<name>B8HPH3_CYAP4</name>
<evidence type="ECO:0000256" key="3">
    <source>
        <dbReference type="SAM" id="Phobius"/>
    </source>
</evidence>
<dbReference type="InterPro" id="IPR029052">
    <property type="entry name" value="Metallo-depent_PP-like"/>
</dbReference>
<dbReference type="GO" id="GO:0030288">
    <property type="term" value="C:outer membrane-bounded periplasmic space"/>
    <property type="evidence" value="ECO:0007669"/>
    <property type="project" value="TreeGrafter"/>
</dbReference>
<dbReference type="GO" id="GO:0009166">
    <property type="term" value="P:nucleotide catabolic process"/>
    <property type="evidence" value="ECO:0007669"/>
    <property type="project" value="InterPro"/>
</dbReference>
<feature type="compositionally biased region" description="Basic and acidic residues" evidence="2">
    <location>
        <begin position="640"/>
        <end position="657"/>
    </location>
</feature>
<dbReference type="HOGENOM" id="CLU_005854_3_1_3"/>
<dbReference type="PRINTS" id="PR01607">
    <property type="entry name" value="APYRASEFAMLY"/>
</dbReference>
<keyword evidence="3" id="KW-1133">Transmembrane helix</keyword>
<dbReference type="GO" id="GO:0008768">
    <property type="term" value="F:UDP-sugar diphosphatase activity"/>
    <property type="evidence" value="ECO:0007669"/>
    <property type="project" value="TreeGrafter"/>
</dbReference>
<keyword evidence="3" id="KW-0472">Membrane</keyword>
<evidence type="ECO:0000313" key="5">
    <source>
        <dbReference type="EMBL" id="ACL43834.1"/>
    </source>
</evidence>
<dbReference type="EMBL" id="CP001344">
    <property type="protein sequence ID" value="ACL43834.1"/>
    <property type="molecule type" value="Genomic_DNA"/>
</dbReference>
<dbReference type="PANTHER" id="PTHR11575:SF24">
    <property type="entry name" value="5'-NUCLEOTIDASE"/>
    <property type="match status" value="1"/>
</dbReference>
<dbReference type="SUPFAM" id="SSF56300">
    <property type="entry name" value="Metallo-dependent phosphatases"/>
    <property type="match status" value="1"/>
</dbReference>
<dbReference type="eggNOG" id="COG0737">
    <property type="taxonomic scope" value="Bacteria"/>
</dbReference>
<dbReference type="Pfam" id="PF02872">
    <property type="entry name" value="5_nucleotid_C"/>
    <property type="match status" value="1"/>
</dbReference>
<dbReference type="GO" id="GO:0000166">
    <property type="term" value="F:nucleotide binding"/>
    <property type="evidence" value="ECO:0007669"/>
    <property type="project" value="UniProtKB-KW"/>
</dbReference>
<dbReference type="GO" id="GO:0008253">
    <property type="term" value="F:5'-nucleotidase activity"/>
    <property type="evidence" value="ECO:0007669"/>
    <property type="project" value="TreeGrafter"/>
</dbReference>
<evidence type="ECO:0000256" key="1">
    <source>
        <dbReference type="RuleBase" id="RU362119"/>
    </source>
</evidence>
<dbReference type="Gene3D" id="3.60.21.10">
    <property type="match status" value="1"/>
</dbReference>
<keyword evidence="3" id="KW-0812">Transmembrane</keyword>
<keyword evidence="1" id="KW-0547">Nucleotide-binding</keyword>
<dbReference type="InterPro" id="IPR008334">
    <property type="entry name" value="5'-Nucleotdase_C"/>
</dbReference>
<dbReference type="InterPro" id="IPR006179">
    <property type="entry name" value="5_nucleotidase/apyrase"/>
</dbReference>
<protein>
    <submittedName>
        <fullName evidence="5">5'-Nucleotidase domain protein</fullName>
    </submittedName>
</protein>
<reference evidence="5" key="1">
    <citation type="submission" date="2009-01" db="EMBL/GenBank/DDBJ databases">
        <title>Complete sequence of chromosome Cyanothece sp. PCC 7425.</title>
        <authorList>
            <consortium name="US DOE Joint Genome Institute"/>
            <person name="Lucas S."/>
            <person name="Copeland A."/>
            <person name="Lapidus A."/>
            <person name="Glavina del Rio T."/>
            <person name="Dalin E."/>
            <person name="Tice H."/>
            <person name="Bruce D."/>
            <person name="Goodwin L."/>
            <person name="Pitluck S."/>
            <person name="Sims D."/>
            <person name="Meineke L."/>
            <person name="Brettin T."/>
            <person name="Detter J.C."/>
            <person name="Han C."/>
            <person name="Larimer F."/>
            <person name="Land M."/>
            <person name="Hauser L."/>
            <person name="Kyrpides N."/>
            <person name="Ovchinnikova G."/>
            <person name="Liberton M."/>
            <person name="Stoeckel J."/>
            <person name="Banerjee A."/>
            <person name="Singh A."/>
            <person name="Page L."/>
            <person name="Sato H."/>
            <person name="Zhao L."/>
            <person name="Sherman L."/>
            <person name="Pakrasi H."/>
            <person name="Richardson P."/>
        </authorList>
    </citation>
    <scope>NUCLEOTIDE SEQUENCE</scope>
    <source>
        <strain evidence="5">PCC 7425</strain>
    </source>
</reference>
<evidence type="ECO:0000259" key="4">
    <source>
        <dbReference type="Pfam" id="PF02872"/>
    </source>
</evidence>
<dbReference type="OrthoDB" id="9768561at2"/>
<dbReference type="SUPFAM" id="SSF55816">
    <property type="entry name" value="5'-nucleotidase (syn. UDP-sugar hydrolase), C-terminal domain"/>
    <property type="match status" value="1"/>
</dbReference>
<organism evidence="5">
    <name type="scientific">Cyanothece sp. (strain PCC 7425 / ATCC 29141)</name>
    <dbReference type="NCBI Taxonomy" id="395961"/>
    <lineage>
        <taxon>Bacteria</taxon>
        <taxon>Bacillati</taxon>
        <taxon>Cyanobacteriota</taxon>
        <taxon>Cyanophyceae</taxon>
        <taxon>Gomontiellales</taxon>
        <taxon>Cyanothecaceae</taxon>
        <taxon>Cyanothece</taxon>
    </lineage>
</organism>
<dbReference type="PANTHER" id="PTHR11575">
    <property type="entry name" value="5'-NUCLEOTIDASE-RELATED"/>
    <property type="match status" value="1"/>
</dbReference>
<feature type="region of interest" description="Disordered" evidence="2">
    <location>
        <begin position="630"/>
        <end position="657"/>
    </location>
</feature>
<sequence length="657" mass="69765">MGRNRRWFWLGFLGLVTAGLVAFLGLNFGGQPTKLQILHASDFEAGVPALEDAVGFSAVLNALKAEYPDQTLVLSSGDNYIMGPFFDGSADPALDKVLGKAGSGHSDITVLNALGIQAAALGNHEFDQGTAKVADLITSDEAYAGANFPYLSANLDFSNDINLKALIAPDGQESKTIPHKIAKSAVITVNGTKVGLVGATTPTLPRISSPGPSVVVNPWDSENWQAIAESIQPAVDALTAQGINKIILLSHMQQLMIEQELASRLTDVDVIIAGGSHEVLADNTDRLRVGDQPTGPYPILKTSAKGEPVAVLNIGSNYRYVGRLVVDFDRQGRLIPSSIDPQISGAYATDSAGVAATGNQSADPKILEVTEALKEIVATKDGNLFGSASVFLNGNRQDVRTQETNLGDLTADANLVAARNVDPTVMISIKNGGGIRDSIGSVNSAGGNNTNAGERTPTKANPLANKKAGQISQLDIENCLRFNNGLTLLTLTAQQLSAVIEHGVSATTLGKTPGQFPQVSGIAFSFDPNGIPGNRVRSLAVIDAKGKVVDTVVKDGMVVGDTNRTFRIVTLNYLADGGDKYPFLDIIEQNPQRAKRVDLLPKELKADFNTPGSEQKILADYLAENYSRKPYDVAELPPEQDQRIQDLSKRKDTVFSS</sequence>
<dbReference type="Gene3D" id="3.90.780.10">
    <property type="entry name" value="5'-Nucleotidase, C-terminal domain"/>
    <property type="match status" value="1"/>
</dbReference>
<comment type="similarity">
    <text evidence="1">Belongs to the 5'-nucleotidase family.</text>
</comment>